<keyword evidence="3" id="KW-1185">Reference proteome</keyword>
<dbReference type="EMBL" id="JBHSCR010000014">
    <property type="protein sequence ID" value="MFC4348740.1"/>
    <property type="molecule type" value="Genomic_DNA"/>
</dbReference>
<name>A0ABV8UC71_9PROT</name>
<keyword evidence="1" id="KW-0812">Transmembrane</keyword>
<feature type="transmembrane region" description="Helical" evidence="1">
    <location>
        <begin position="59"/>
        <end position="85"/>
    </location>
</feature>
<accession>A0ABV8UC71</accession>
<keyword evidence="1" id="KW-0472">Membrane</keyword>
<evidence type="ECO:0000313" key="3">
    <source>
        <dbReference type="Proteomes" id="UP001595776"/>
    </source>
</evidence>
<organism evidence="2 3">
    <name type="scientific">Kordiimonas lipolytica</name>
    <dbReference type="NCBI Taxonomy" id="1662421"/>
    <lineage>
        <taxon>Bacteria</taxon>
        <taxon>Pseudomonadati</taxon>
        <taxon>Pseudomonadota</taxon>
        <taxon>Alphaproteobacteria</taxon>
        <taxon>Kordiimonadales</taxon>
        <taxon>Kordiimonadaceae</taxon>
        <taxon>Kordiimonas</taxon>
    </lineage>
</organism>
<comment type="caution">
    <text evidence="2">The sequence shown here is derived from an EMBL/GenBank/DDBJ whole genome shotgun (WGS) entry which is preliminary data.</text>
</comment>
<evidence type="ECO:0000256" key="1">
    <source>
        <dbReference type="SAM" id="Phobius"/>
    </source>
</evidence>
<gene>
    <name evidence="2" type="ORF">ACFO5Q_12880</name>
</gene>
<reference evidence="3" key="1">
    <citation type="journal article" date="2019" name="Int. J. Syst. Evol. Microbiol.">
        <title>The Global Catalogue of Microorganisms (GCM) 10K type strain sequencing project: providing services to taxonomists for standard genome sequencing and annotation.</title>
        <authorList>
            <consortium name="The Broad Institute Genomics Platform"/>
            <consortium name="The Broad Institute Genome Sequencing Center for Infectious Disease"/>
            <person name="Wu L."/>
            <person name="Ma J."/>
        </authorList>
    </citation>
    <scope>NUCLEOTIDE SEQUENCE [LARGE SCALE GENOMIC DNA]</scope>
    <source>
        <strain evidence="3">CGMCC 1.15304</strain>
    </source>
</reference>
<dbReference type="Proteomes" id="UP001595776">
    <property type="component" value="Unassembled WGS sequence"/>
</dbReference>
<feature type="transmembrane region" description="Helical" evidence="1">
    <location>
        <begin position="21"/>
        <end position="39"/>
    </location>
</feature>
<keyword evidence="1" id="KW-1133">Transmembrane helix</keyword>
<sequence length="117" mass="12810">MIKKRQKRRRAGALDLRLKHLFGLILLSLVAYGAFRFWVGNPMESLCGDDCESMYSLVGWILGFAIMLGTVILAGAVIGVVVALVRRRSGASSMDFASKFDASASQPLKEDETKEQG</sequence>
<protein>
    <submittedName>
        <fullName evidence="2">Uncharacterized protein</fullName>
    </submittedName>
</protein>
<proteinExistence type="predicted"/>
<evidence type="ECO:0000313" key="2">
    <source>
        <dbReference type="EMBL" id="MFC4348740.1"/>
    </source>
</evidence>
<dbReference type="RefSeq" id="WP_068143256.1">
    <property type="nucleotide sequence ID" value="NZ_JBHSCR010000014.1"/>
</dbReference>